<dbReference type="KEGG" id="dsc:ABOD76_07250"/>
<feature type="compositionally biased region" description="Basic residues" evidence="1">
    <location>
        <begin position="76"/>
        <end position="86"/>
    </location>
</feature>
<organism evidence="2">
    <name type="scientific">Deinococcus sonorensis KR-87</name>
    <dbReference type="NCBI Taxonomy" id="694439"/>
    <lineage>
        <taxon>Bacteria</taxon>
        <taxon>Thermotogati</taxon>
        <taxon>Deinococcota</taxon>
        <taxon>Deinococci</taxon>
        <taxon>Deinococcales</taxon>
        <taxon>Deinococcaceae</taxon>
        <taxon>Deinococcus</taxon>
    </lineage>
</organism>
<feature type="region of interest" description="Disordered" evidence="1">
    <location>
        <begin position="64"/>
        <end position="102"/>
    </location>
</feature>
<dbReference type="AlphaFoldDB" id="A0AAU7UC84"/>
<dbReference type="EMBL" id="CP158299">
    <property type="protein sequence ID" value="XBV86089.1"/>
    <property type="molecule type" value="Genomic_DNA"/>
</dbReference>
<reference evidence="2" key="1">
    <citation type="submission" date="2024-06" db="EMBL/GenBank/DDBJ databases">
        <title>Draft Genome Sequence of Deinococcus sonorensis Type Strain KR-87, a Biofilm Producing Representative of the Genus Deinococcus.</title>
        <authorList>
            <person name="Boren L.S."/>
            <person name="Grosso R.A."/>
            <person name="Hugenberg-Cox A.N."/>
            <person name="Hill J.T.E."/>
            <person name="Albert C.M."/>
            <person name="Tuohy J.M."/>
        </authorList>
    </citation>
    <scope>NUCLEOTIDE SEQUENCE</scope>
    <source>
        <strain evidence="2">KR-87</strain>
    </source>
</reference>
<feature type="compositionally biased region" description="Basic and acidic residues" evidence="1">
    <location>
        <begin position="87"/>
        <end position="96"/>
    </location>
</feature>
<evidence type="ECO:0000313" key="2">
    <source>
        <dbReference type="EMBL" id="XBV86089.1"/>
    </source>
</evidence>
<evidence type="ECO:0000256" key="1">
    <source>
        <dbReference type="SAM" id="MobiDB-lite"/>
    </source>
</evidence>
<proteinExistence type="predicted"/>
<sequence length="102" mass="11402">MAKKSRQPQPTPPAVVQLMTMPGTRVQFWAVGECPYCEARHYHPAGGPLADPLERLGEVASPCGNGPYVLTLPPRPARKKGKRGQRRDRWDERLGEPDDADW</sequence>
<name>A0AAU7UC84_9DEIO</name>
<protein>
    <submittedName>
        <fullName evidence="2">Uncharacterized protein</fullName>
    </submittedName>
</protein>
<dbReference type="RefSeq" id="WP_350244139.1">
    <property type="nucleotide sequence ID" value="NZ_CP158299.1"/>
</dbReference>
<gene>
    <name evidence="2" type="ORF">ABOD76_07250</name>
</gene>
<accession>A0AAU7UC84</accession>